<dbReference type="Pfam" id="PF09994">
    <property type="entry name" value="T6SS_Tle1-like_cat"/>
    <property type="match status" value="1"/>
</dbReference>
<dbReference type="OrthoDB" id="3162439at2759"/>
<evidence type="ECO:0000256" key="1">
    <source>
        <dbReference type="SAM" id="MobiDB-lite"/>
    </source>
</evidence>
<sequence length="623" mass="70082">MSPGHLPEVSTTSTFVDSSSRFARGLDPDKRPDGLPPSAPSSPVDDLQRPTATRREDTLDPGSFPAVIPPDRPGRTLVVCFDGTGDQFDNDNSNIVLLVSLLKKDDRTKQLVYYQTGIGTYTSPKVASSFTSRIEKTLDEMIAWNLHAHVMAGYEFLMQNYISGDKICLFGFSRGAYTARSLAGMLHKIGLLPAGNFQQVPFAYKMYKRSDDIGWEQSNEFKKTFCVDVPIEFVGVWDTVDSVGLIPKRLPFTTSNTIVRTFRHAVALDERRSKFKANLWNRPDSKEEKLGDKAVDNHTTATAVASLHGGSLSRVATADDPETKKELAKRNSTGKMKSPDHKPKKESSFTLDPLVDFAKNGIGSNGNGKKRMARKEDEDDKKLNTLERMYSQNHEKVTDIDEVWFAGCHCDIGGGSVSNRTRHSLARIPLRWMIRECFKTETGIMFNSDKLLEIGLDPTTLYPYVAPRPPALPLGAMKLQKPPADPLPIRADKLFKKKQKSAAIKDAAMEQQRVPFLGSEEEEELRDAVSPKYDQLSLAKGWWVLEVLPLKLRYQRADNQWVSEWGLNLAAPRYIPKQRTGGFKVHRSVKLRMEAEYQDEKRRAAGKRYIPKPIFKVDPTWVD</sequence>
<evidence type="ECO:0000259" key="2">
    <source>
        <dbReference type="Pfam" id="PF09994"/>
    </source>
</evidence>
<protein>
    <recommendedName>
        <fullName evidence="2">T6SS Phospholipase effector Tle1-like catalytic domain-containing protein</fullName>
    </recommendedName>
</protein>
<gene>
    <name evidence="3" type="ORF">CPB83DRAFT_858827</name>
</gene>
<dbReference type="EMBL" id="MU157878">
    <property type="protein sequence ID" value="KAF9525908.1"/>
    <property type="molecule type" value="Genomic_DNA"/>
</dbReference>
<dbReference type="InterPro" id="IPR018712">
    <property type="entry name" value="Tle1-like_cat"/>
</dbReference>
<proteinExistence type="predicted"/>
<dbReference type="Proteomes" id="UP000807306">
    <property type="component" value="Unassembled WGS sequence"/>
</dbReference>
<feature type="region of interest" description="Disordered" evidence="1">
    <location>
        <begin position="1"/>
        <end position="70"/>
    </location>
</feature>
<feature type="compositionally biased region" description="Low complexity" evidence="1">
    <location>
        <begin position="9"/>
        <end position="20"/>
    </location>
</feature>
<feature type="compositionally biased region" description="Basic and acidic residues" evidence="1">
    <location>
        <begin position="337"/>
        <end position="347"/>
    </location>
</feature>
<dbReference type="PANTHER" id="PTHR33840">
    <property type="match status" value="1"/>
</dbReference>
<dbReference type="AlphaFoldDB" id="A0A9P6EAR1"/>
<evidence type="ECO:0000313" key="4">
    <source>
        <dbReference type="Proteomes" id="UP000807306"/>
    </source>
</evidence>
<organism evidence="3 4">
    <name type="scientific">Crepidotus variabilis</name>
    <dbReference type="NCBI Taxonomy" id="179855"/>
    <lineage>
        <taxon>Eukaryota</taxon>
        <taxon>Fungi</taxon>
        <taxon>Dikarya</taxon>
        <taxon>Basidiomycota</taxon>
        <taxon>Agaricomycotina</taxon>
        <taxon>Agaricomycetes</taxon>
        <taxon>Agaricomycetidae</taxon>
        <taxon>Agaricales</taxon>
        <taxon>Agaricineae</taxon>
        <taxon>Crepidotaceae</taxon>
        <taxon>Crepidotus</taxon>
    </lineage>
</organism>
<accession>A0A9P6EAR1</accession>
<dbReference type="PANTHER" id="PTHR33840:SF2">
    <property type="entry name" value="TLE1 PHOSPHOLIPASE DOMAIN-CONTAINING PROTEIN"/>
    <property type="match status" value="1"/>
</dbReference>
<feature type="compositionally biased region" description="Basic and acidic residues" evidence="1">
    <location>
        <begin position="24"/>
        <end position="33"/>
    </location>
</feature>
<keyword evidence="4" id="KW-1185">Reference proteome</keyword>
<feature type="domain" description="T6SS Phospholipase effector Tle1-like catalytic" evidence="2">
    <location>
        <begin position="75"/>
        <end position="436"/>
    </location>
</feature>
<comment type="caution">
    <text evidence="3">The sequence shown here is derived from an EMBL/GenBank/DDBJ whole genome shotgun (WGS) entry which is preliminary data.</text>
</comment>
<reference evidence="3" key="1">
    <citation type="submission" date="2020-11" db="EMBL/GenBank/DDBJ databases">
        <authorList>
            <consortium name="DOE Joint Genome Institute"/>
            <person name="Ahrendt S."/>
            <person name="Riley R."/>
            <person name="Andreopoulos W."/>
            <person name="Labutti K."/>
            <person name="Pangilinan J."/>
            <person name="Ruiz-Duenas F.J."/>
            <person name="Barrasa J.M."/>
            <person name="Sanchez-Garcia M."/>
            <person name="Camarero S."/>
            <person name="Miyauchi S."/>
            <person name="Serrano A."/>
            <person name="Linde D."/>
            <person name="Babiker R."/>
            <person name="Drula E."/>
            <person name="Ayuso-Fernandez I."/>
            <person name="Pacheco R."/>
            <person name="Padilla G."/>
            <person name="Ferreira P."/>
            <person name="Barriuso J."/>
            <person name="Kellner H."/>
            <person name="Castanera R."/>
            <person name="Alfaro M."/>
            <person name="Ramirez L."/>
            <person name="Pisabarro A.G."/>
            <person name="Kuo A."/>
            <person name="Tritt A."/>
            <person name="Lipzen A."/>
            <person name="He G."/>
            <person name="Yan M."/>
            <person name="Ng V."/>
            <person name="Cullen D."/>
            <person name="Martin F."/>
            <person name="Rosso M.-N."/>
            <person name="Henrissat B."/>
            <person name="Hibbett D."/>
            <person name="Martinez A.T."/>
            <person name="Grigoriev I.V."/>
        </authorList>
    </citation>
    <scope>NUCLEOTIDE SEQUENCE</scope>
    <source>
        <strain evidence="3">CBS 506.95</strain>
    </source>
</reference>
<dbReference type="InterPro" id="IPR029058">
    <property type="entry name" value="AB_hydrolase_fold"/>
</dbReference>
<evidence type="ECO:0000313" key="3">
    <source>
        <dbReference type="EMBL" id="KAF9525908.1"/>
    </source>
</evidence>
<dbReference type="SUPFAM" id="SSF53474">
    <property type="entry name" value="alpha/beta-Hydrolases"/>
    <property type="match status" value="1"/>
</dbReference>
<name>A0A9P6EAR1_9AGAR</name>
<feature type="region of interest" description="Disordered" evidence="1">
    <location>
        <begin position="309"/>
        <end position="380"/>
    </location>
</feature>